<dbReference type="PANTHER" id="PTHR30055">
    <property type="entry name" value="HTH-TYPE TRANSCRIPTIONAL REGULATOR RUTR"/>
    <property type="match status" value="1"/>
</dbReference>
<keyword evidence="1" id="KW-0805">Transcription regulation</keyword>
<feature type="domain" description="HTH tetR-type" evidence="5">
    <location>
        <begin position="6"/>
        <end position="66"/>
    </location>
</feature>
<dbReference type="KEGG" id="tpr:Tpau_0203"/>
<evidence type="ECO:0000259" key="5">
    <source>
        <dbReference type="PROSITE" id="PS50977"/>
    </source>
</evidence>
<proteinExistence type="predicted"/>
<dbReference type="PANTHER" id="PTHR30055:SF238">
    <property type="entry name" value="MYCOFACTOCIN BIOSYNTHESIS TRANSCRIPTIONAL REGULATOR MFTR-RELATED"/>
    <property type="match status" value="1"/>
</dbReference>
<gene>
    <name evidence="6" type="ordered locus">Tpau_0203</name>
</gene>
<dbReference type="GO" id="GO:0000976">
    <property type="term" value="F:transcription cis-regulatory region binding"/>
    <property type="evidence" value="ECO:0007669"/>
    <property type="project" value="TreeGrafter"/>
</dbReference>
<dbReference type="EMBL" id="CP001966">
    <property type="protein sequence ID" value="ADG76857.1"/>
    <property type="molecule type" value="Genomic_DNA"/>
</dbReference>
<dbReference type="InterPro" id="IPR023772">
    <property type="entry name" value="DNA-bd_HTH_TetR-type_CS"/>
</dbReference>
<dbReference type="GO" id="GO:0003700">
    <property type="term" value="F:DNA-binding transcription factor activity"/>
    <property type="evidence" value="ECO:0007669"/>
    <property type="project" value="TreeGrafter"/>
</dbReference>
<protein>
    <submittedName>
        <fullName evidence="6">Regulatory protein TetR</fullName>
    </submittedName>
</protein>
<evidence type="ECO:0000256" key="2">
    <source>
        <dbReference type="ARBA" id="ARBA00023125"/>
    </source>
</evidence>
<dbReference type="PROSITE" id="PS01081">
    <property type="entry name" value="HTH_TETR_1"/>
    <property type="match status" value="1"/>
</dbReference>
<dbReference type="PRINTS" id="PR00455">
    <property type="entry name" value="HTHTETR"/>
</dbReference>
<dbReference type="HOGENOM" id="CLU_069356_2_2_11"/>
<evidence type="ECO:0000256" key="3">
    <source>
        <dbReference type="ARBA" id="ARBA00023163"/>
    </source>
</evidence>
<dbReference type="eggNOG" id="COG1309">
    <property type="taxonomic scope" value="Bacteria"/>
</dbReference>
<keyword evidence="7" id="KW-1185">Reference proteome</keyword>
<reference evidence="7" key="1">
    <citation type="submission" date="2010-03" db="EMBL/GenBank/DDBJ databases">
        <title>The complete chromosome of Tsukamurella paurometabola DSM 20162.</title>
        <authorList>
            <consortium name="US DOE Joint Genome Institute (JGI-PGF)"/>
            <person name="Lucas S."/>
            <person name="Copeland A."/>
            <person name="Lapidus A."/>
            <person name="Glavina del Rio T."/>
            <person name="Dalin E."/>
            <person name="Tice H."/>
            <person name="Bruce D."/>
            <person name="Goodwin L."/>
            <person name="Pitluck S."/>
            <person name="Kyrpides N."/>
            <person name="Mavromatis K."/>
            <person name="Ivanova N."/>
            <person name="Mikhailova N."/>
            <person name="Munk A.C."/>
            <person name="Brettin T."/>
            <person name="Detter J.C."/>
            <person name="Tapia R."/>
            <person name="Han C."/>
            <person name="Larimer F."/>
            <person name="Land M."/>
            <person name="Hauser L."/>
            <person name="Markowitz V."/>
            <person name="Cheng J.-F."/>
            <person name="Hugenholtz P."/>
            <person name="Woyke T."/>
            <person name="Wu D."/>
            <person name="Jando M."/>
            <person name="Brambilla E."/>
            <person name="Klenk H.-P."/>
            <person name="Eisen J.A."/>
        </authorList>
    </citation>
    <scope>NUCLEOTIDE SEQUENCE [LARGE SCALE GENOMIC DNA]</scope>
    <source>
        <strain evidence="7">ATCC 8368 / DSM 20162 / CCUG 35730 / CIP 100753 / JCM 10117 / KCTC 9821 / NBRC 16120 / NCIMB 702349 / NCTC 13040</strain>
    </source>
</reference>
<keyword evidence="2 4" id="KW-0238">DNA-binding</keyword>
<reference evidence="6 7" key="2">
    <citation type="journal article" date="2011" name="Stand. Genomic Sci.">
        <title>Complete genome sequence of Tsukamurella paurometabola type strain (no. 33).</title>
        <authorList>
            <person name="Munk A.C."/>
            <person name="Lapidus A."/>
            <person name="Lucas S."/>
            <person name="Nolan M."/>
            <person name="Tice H."/>
            <person name="Cheng J.F."/>
            <person name="Del Rio T.G."/>
            <person name="Goodwin L."/>
            <person name="Pitluck S."/>
            <person name="Liolios K."/>
            <person name="Huntemann M."/>
            <person name="Ivanova N."/>
            <person name="Mavromatis K."/>
            <person name="Mikhailova N."/>
            <person name="Pati A."/>
            <person name="Chen A."/>
            <person name="Palaniappan K."/>
            <person name="Tapia R."/>
            <person name="Han C."/>
            <person name="Land M."/>
            <person name="Hauser L."/>
            <person name="Chang Y.J."/>
            <person name="Jeffries C.D."/>
            <person name="Brettin T."/>
            <person name="Yasawong M."/>
            <person name="Brambilla E.M."/>
            <person name="Rohde M."/>
            <person name="Sikorski J."/>
            <person name="Goker M."/>
            <person name="Detter J.C."/>
            <person name="Woyke T."/>
            <person name="Bristow J."/>
            <person name="Eisen J.A."/>
            <person name="Markowitz V."/>
            <person name="Hugenholtz P."/>
            <person name="Kyrpides N.C."/>
            <person name="Klenk H.P."/>
        </authorList>
    </citation>
    <scope>NUCLEOTIDE SEQUENCE [LARGE SCALE GENOMIC DNA]</scope>
    <source>
        <strain evidence="7">ATCC 8368 / DSM 20162 / CCUG 35730 / CIP 100753 / JCM 10117 / KCTC 9821 / NBRC 16120 / NCIMB 702349 / NCTC 13040</strain>
    </source>
</reference>
<dbReference type="AlphaFoldDB" id="D5UQM4"/>
<dbReference type="SUPFAM" id="SSF46689">
    <property type="entry name" value="Homeodomain-like"/>
    <property type="match status" value="1"/>
</dbReference>
<name>D5UQM4_TSUPD</name>
<dbReference type="InterPro" id="IPR009057">
    <property type="entry name" value="Homeodomain-like_sf"/>
</dbReference>
<evidence type="ECO:0000313" key="6">
    <source>
        <dbReference type="EMBL" id="ADG76857.1"/>
    </source>
</evidence>
<dbReference type="Pfam" id="PF00440">
    <property type="entry name" value="TetR_N"/>
    <property type="match status" value="1"/>
</dbReference>
<organism evidence="6 7">
    <name type="scientific">Tsukamurella paurometabola (strain ATCC 8368 / DSM 20162 / CCUG 35730 / CIP 100753 / JCM 10117 / KCTC 9821 / NBRC 16120 / NCIMB 702349 / NCTC 13040)</name>
    <name type="common">Corynebacterium paurometabolum</name>
    <dbReference type="NCBI Taxonomy" id="521096"/>
    <lineage>
        <taxon>Bacteria</taxon>
        <taxon>Bacillati</taxon>
        <taxon>Actinomycetota</taxon>
        <taxon>Actinomycetes</taxon>
        <taxon>Mycobacteriales</taxon>
        <taxon>Tsukamurellaceae</taxon>
        <taxon>Tsukamurella</taxon>
    </lineage>
</organism>
<dbReference type="RefSeq" id="WP_013124912.1">
    <property type="nucleotide sequence ID" value="NC_014158.1"/>
</dbReference>
<evidence type="ECO:0000313" key="7">
    <source>
        <dbReference type="Proteomes" id="UP000001213"/>
    </source>
</evidence>
<dbReference type="InterPro" id="IPR001647">
    <property type="entry name" value="HTH_TetR"/>
</dbReference>
<dbReference type="Proteomes" id="UP000001213">
    <property type="component" value="Chromosome"/>
</dbReference>
<keyword evidence="3" id="KW-0804">Transcription</keyword>
<evidence type="ECO:0000256" key="1">
    <source>
        <dbReference type="ARBA" id="ARBA00023015"/>
    </source>
</evidence>
<evidence type="ECO:0000256" key="4">
    <source>
        <dbReference type="PROSITE-ProRule" id="PRU00335"/>
    </source>
</evidence>
<sequence>MGRWQPDARARLESAALEEFGERGYDTVTVAEIAARAGLTERTFYRHFADKREVLFAGQDVLRDLLVERTAEALASAPPWAALERAFTAAAEAIAARDELPLRRQTVVEANQALRERELYKLDLIARSLGALLAEHGADGARTLGEASVAAFKVAFEEWVRVPGAAPLTQRVAASFATLRRGVAAR</sequence>
<dbReference type="STRING" id="521096.Tpau_0203"/>
<feature type="DNA-binding region" description="H-T-H motif" evidence="4">
    <location>
        <begin position="29"/>
        <end position="48"/>
    </location>
</feature>
<dbReference type="PROSITE" id="PS50977">
    <property type="entry name" value="HTH_TETR_2"/>
    <property type="match status" value="1"/>
</dbReference>
<accession>D5UQM4</accession>
<dbReference type="InterPro" id="IPR050109">
    <property type="entry name" value="HTH-type_TetR-like_transc_reg"/>
</dbReference>
<dbReference type="Gene3D" id="1.10.357.10">
    <property type="entry name" value="Tetracycline Repressor, domain 2"/>
    <property type="match status" value="1"/>
</dbReference>